<keyword evidence="2" id="KW-1185">Reference proteome</keyword>
<name>A0AAD4D9L6_9FUNG</name>
<evidence type="ECO:0000313" key="2">
    <source>
        <dbReference type="Proteomes" id="UP001194580"/>
    </source>
</evidence>
<protein>
    <submittedName>
        <fullName evidence="1">Uncharacterized protein</fullName>
    </submittedName>
</protein>
<reference evidence="1" key="1">
    <citation type="journal article" date="2020" name="Fungal Divers.">
        <title>Resolving the Mortierellaceae phylogeny through synthesis of multi-gene phylogenetics and phylogenomics.</title>
        <authorList>
            <person name="Vandepol N."/>
            <person name="Liber J."/>
            <person name="Desiro A."/>
            <person name="Na H."/>
            <person name="Kennedy M."/>
            <person name="Barry K."/>
            <person name="Grigoriev I.V."/>
            <person name="Miller A.N."/>
            <person name="O'Donnell K."/>
            <person name="Stajich J.E."/>
            <person name="Bonito G."/>
        </authorList>
    </citation>
    <scope>NUCLEOTIDE SEQUENCE</scope>
    <source>
        <strain evidence="1">NRRL 28262</strain>
    </source>
</reference>
<gene>
    <name evidence="1" type="ORF">BGZ95_000982</name>
</gene>
<accession>A0AAD4D9L6</accession>
<dbReference type="EMBL" id="JAAAIL010001197">
    <property type="protein sequence ID" value="KAG0271219.1"/>
    <property type="molecule type" value="Genomic_DNA"/>
</dbReference>
<organism evidence="1 2">
    <name type="scientific">Linnemannia exigua</name>
    <dbReference type="NCBI Taxonomy" id="604196"/>
    <lineage>
        <taxon>Eukaryota</taxon>
        <taxon>Fungi</taxon>
        <taxon>Fungi incertae sedis</taxon>
        <taxon>Mucoromycota</taxon>
        <taxon>Mortierellomycotina</taxon>
        <taxon>Mortierellomycetes</taxon>
        <taxon>Mortierellales</taxon>
        <taxon>Mortierellaceae</taxon>
        <taxon>Linnemannia</taxon>
    </lineage>
</organism>
<evidence type="ECO:0000313" key="1">
    <source>
        <dbReference type="EMBL" id="KAG0271219.1"/>
    </source>
</evidence>
<dbReference type="Proteomes" id="UP001194580">
    <property type="component" value="Unassembled WGS sequence"/>
</dbReference>
<dbReference type="AlphaFoldDB" id="A0AAD4D9L6"/>
<proteinExistence type="predicted"/>
<sequence length="135" mass="15227">MATSQYYRVKRNTQTIFVNTANPSVDTVLTLKQRIVKALSSTRERDETAARITTPADIHLFDYRNPNRPVALVDSKTLTNSGLVDQQVIAMVFKTPAGAWEDVYIATPDMATDLDYLEDEPEEVEYRASKGKERA</sequence>
<comment type="caution">
    <text evidence="1">The sequence shown here is derived from an EMBL/GenBank/DDBJ whole genome shotgun (WGS) entry which is preliminary data.</text>
</comment>